<dbReference type="Pfam" id="PF00825">
    <property type="entry name" value="Ribonuclease_P"/>
    <property type="match status" value="1"/>
</dbReference>
<dbReference type="AlphaFoldDB" id="J9CVJ1"/>
<evidence type="ECO:0000313" key="7">
    <source>
        <dbReference type="EMBL" id="EJX04236.1"/>
    </source>
</evidence>
<dbReference type="InterPro" id="IPR000100">
    <property type="entry name" value="RNase_P"/>
</dbReference>
<keyword evidence="4" id="KW-0255">Endonuclease</keyword>
<keyword evidence="6" id="KW-0694">RNA-binding</keyword>
<dbReference type="GO" id="GO:0004526">
    <property type="term" value="F:ribonuclease P activity"/>
    <property type="evidence" value="ECO:0007669"/>
    <property type="project" value="InterPro"/>
</dbReference>
<dbReference type="InterPro" id="IPR020568">
    <property type="entry name" value="Ribosomal_Su5_D2-typ_SF"/>
</dbReference>
<dbReference type="InterPro" id="IPR020539">
    <property type="entry name" value="RNase_P_CS"/>
</dbReference>
<proteinExistence type="inferred from homology"/>
<comment type="function">
    <text evidence="1">RNaseP catalyzes the removal of the 5'-leader sequence from pre-tRNA to produce the mature 5'-terminus. It can also cleave other RNA substrates such as 4.5S RNA. The protein component plays an auxiliary but essential role in vivo by binding to the 5'-leader sequence and broadening the substrate specificity of the ribozyme.</text>
</comment>
<dbReference type="PROSITE" id="PS00648">
    <property type="entry name" value="RIBONUCLEASE_P"/>
    <property type="match status" value="1"/>
</dbReference>
<dbReference type="HAMAP" id="MF_00227">
    <property type="entry name" value="RNase_P"/>
    <property type="match status" value="1"/>
</dbReference>
<keyword evidence="2" id="KW-0819">tRNA processing</keyword>
<comment type="caution">
    <text evidence="7">The sequence shown here is derived from an EMBL/GenBank/DDBJ whole genome shotgun (WGS) entry which is preliminary data.</text>
</comment>
<protein>
    <submittedName>
        <fullName evidence="7">Ribonuclease P protein component</fullName>
    </submittedName>
</protein>
<dbReference type="Gene3D" id="3.30.230.10">
    <property type="match status" value="1"/>
</dbReference>
<evidence type="ECO:0000256" key="6">
    <source>
        <dbReference type="ARBA" id="ARBA00022884"/>
    </source>
</evidence>
<evidence type="ECO:0000256" key="4">
    <source>
        <dbReference type="ARBA" id="ARBA00022759"/>
    </source>
</evidence>
<sequence>MEERRNTLSKQERLSSKTMIERLFAGGSQSFAAFPMRVVYMSVEPAEGETLPGASILISVPKKRFKRAVKRNRVKRQVREAYRKHKHVLLDALATRNQHLVVAFIWLDSRLHDSDEVEWKVKRLLYHIAEGLEEKEK</sequence>
<gene>
    <name evidence="7" type="ORF">EVA_07679</name>
</gene>
<dbReference type="InterPro" id="IPR014721">
    <property type="entry name" value="Ribsml_uS5_D2-typ_fold_subgr"/>
</dbReference>
<reference evidence="7" key="1">
    <citation type="journal article" date="2012" name="PLoS ONE">
        <title>Gene sets for utilization of primary and secondary nutrition supplies in the distal gut of endangered iberian lynx.</title>
        <authorList>
            <person name="Alcaide M."/>
            <person name="Messina E."/>
            <person name="Richter M."/>
            <person name="Bargiela R."/>
            <person name="Peplies J."/>
            <person name="Huws S.A."/>
            <person name="Newbold C.J."/>
            <person name="Golyshin P.N."/>
            <person name="Simon M.A."/>
            <person name="Lopez G."/>
            <person name="Yakimov M.M."/>
            <person name="Ferrer M."/>
        </authorList>
    </citation>
    <scope>NUCLEOTIDE SEQUENCE</scope>
</reference>
<evidence type="ECO:0000256" key="2">
    <source>
        <dbReference type="ARBA" id="ARBA00022694"/>
    </source>
</evidence>
<keyword evidence="3" id="KW-0540">Nuclease</keyword>
<dbReference type="GO" id="GO:0000049">
    <property type="term" value="F:tRNA binding"/>
    <property type="evidence" value="ECO:0007669"/>
    <property type="project" value="InterPro"/>
</dbReference>
<dbReference type="NCBIfam" id="TIGR00188">
    <property type="entry name" value="rnpA"/>
    <property type="match status" value="1"/>
</dbReference>
<name>J9CVJ1_9ZZZZ</name>
<accession>J9CVJ1</accession>
<dbReference type="SUPFAM" id="SSF54211">
    <property type="entry name" value="Ribosomal protein S5 domain 2-like"/>
    <property type="match status" value="1"/>
</dbReference>
<dbReference type="EMBL" id="AMCI01001880">
    <property type="protein sequence ID" value="EJX04236.1"/>
    <property type="molecule type" value="Genomic_DNA"/>
</dbReference>
<evidence type="ECO:0000256" key="3">
    <source>
        <dbReference type="ARBA" id="ARBA00022722"/>
    </source>
</evidence>
<organism evidence="7">
    <name type="scientific">gut metagenome</name>
    <dbReference type="NCBI Taxonomy" id="749906"/>
    <lineage>
        <taxon>unclassified sequences</taxon>
        <taxon>metagenomes</taxon>
        <taxon>organismal metagenomes</taxon>
    </lineage>
</organism>
<evidence type="ECO:0000256" key="5">
    <source>
        <dbReference type="ARBA" id="ARBA00022801"/>
    </source>
</evidence>
<evidence type="ECO:0000256" key="1">
    <source>
        <dbReference type="ARBA" id="ARBA00002663"/>
    </source>
</evidence>
<keyword evidence="5" id="KW-0378">Hydrolase</keyword>
<dbReference type="GO" id="GO:0008033">
    <property type="term" value="P:tRNA processing"/>
    <property type="evidence" value="ECO:0007669"/>
    <property type="project" value="UniProtKB-KW"/>
</dbReference>